<keyword evidence="1" id="KW-0479">Metal-binding</keyword>
<feature type="region of interest" description="Disordered" evidence="5">
    <location>
        <begin position="322"/>
        <end position="346"/>
    </location>
</feature>
<evidence type="ECO:0000256" key="4">
    <source>
        <dbReference type="PROSITE-ProRule" id="PRU00134"/>
    </source>
</evidence>
<keyword evidence="2 4" id="KW-0863">Zinc-finger</keyword>
<name>A0A8K0XN67_9AGAR</name>
<evidence type="ECO:0000256" key="2">
    <source>
        <dbReference type="ARBA" id="ARBA00022771"/>
    </source>
</evidence>
<evidence type="ECO:0000256" key="5">
    <source>
        <dbReference type="SAM" id="MobiDB-lite"/>
    </source>
</evidence>
<dbReference type="PROSITE" id="PS50865">
    <property type="entry name" value="ZF_MYND_2"/>
    <property type="match status" value="1"/>
</dbReference>
<dbReference type="GO" id="GO:0008270">
    <property type="term" value="F:zinc ion binding"/>
    <property type="evidence" value="ECO:0007669"/>
    <property type="project" value="UniProtKB-KW"/>
</dbReference>
<evidence type="ECO:0000259" key="6">
    <source>
        <dbReference type="PROSITE" id="PS50865"/>
    </source>
</evidence>
<evidence type="ECO:0000313" key="7">
    <source>
        <dbReference type="EMBL" id="KAH8093890.1"/>
    </source>
</evidence>
<dbReference type="SUPFAM" id="SSF144232">
    <property type="entry name" value="HIT/MYND zinc finger-like"/>
    <property type="match status" value="1"/>
</dbReference>
<evidence type="ECO:0000256" key="1">
    <source>
        <dbReference type="ARBA" id="ARBA00022723"/>
    </source>
</evidence>
<dbReference type="OrthoDB" id="3149405at2759"/>
<gene>
    <name evidence="7" type="ORF">BXZ70DRAFT_369123</name>
</gene>
<dbReference type="InterPro" id="IPR002893">
    <property type="entry name" value="Znf_MYND"/>
</dbReference>
<dbReference type="Gene3D" id="6.10.140.2220">
    <property type="match status" value="1"/>
</dbReference>
<dbReference type="AlphaFoldDB" id="A0A8K0XN67"/>
<reference evidence="7" key="1">
    <citation type="journal article" date="2021" name="New Phytol.">
        <title>Evolutionary innovations through gain and loss of genes in the ectomycorrhizal Boletales.</title>
        <authorList>
            <person name="Wu G."/>
            <person name="Miyauchi S."/>
            <person name="Morin E."/>
            <person name="Kuo A."/>
            <person name="Drula E."/>
            <person name="Varga T."/>
            <person name="Kohler A."/>
            <person name="Feng B."/>
            <person name="Cao Y."/>
            <person name="Lipzen A."/>
            <person name="Daum C."/>
            <person name="Hundley H."/>
            <person name="Pangilinan J."/>
            <person name="Johnson J."/>
            <person name="Barry K."/>
            <person name="LaButti K."/>
            <person name="Ng V."/>
            <person name="Ahrendt S."/>
            <person name="Min B."/>
            <person name="Choi I.G."/>
            <person name="Park H."/>
            <person name="Plett J.M."/>
            <person name="Magnuson J."/>
            <person name="Spatafora J.W."/>
            <person name="Nagy L.G."/>
            <person name="Henrissat B."/>
            <person name="Grigoriev I.V."/>
            <person name="Yang Z.L."/>
            <person name="Xu J."/>
            <person name="Martin F.M."/>
        </authorList>
    </citation>
    <scope>NUCLEOTIDE SEQUENCE</scope>
    <source>
        <strain evidence="7">KKN 215</strain>
    </source>
</reference>
<accession>A0A8K0XN67</accession>
<keyword evidence="3" id="KW-0862">Zinc</keyword>
<dbReference type="Proteomes" id="UP000813824">
    <property type="component" value="Unassembled WGS sequence"/>
</dbReference>
<evidence type="ECO:0000313" key="8">
    <source>
        <dbReference type="Proteomes" id="UP000813824"/>
    </source>
</evidence>
<keyword evidence="8" id="KW-1185">Reference proteome</keyword>
<organism evidence="7 8">
    <name type="scientific">Cristinia sonorae</name>
    <dbReference type="NCBI Taxonomy" id="1940300"/>
    <lineage>
        <taxon>Eukaryota</taxon>
        <taxon>Fungi</taxon>
        <taxon>Dikarya</taxon>
        <taxon>Basidiomycota</taxon>
        <taxon>Agaricomycotina</taxon>
        <taxon>Agaricomycetes</taxon>
        <taxon>Agaricomycetidae</taxon>
        <taxon>Agaricales</taxon>
        <taxon>Pleurotineae</taxon>
        <taxon>Stephanosporaceae</taxon>
        <taxon>Cristinia</taxon>
    </lineage>
</organism>
<feature type="domain" description="MYND-type" evidence="6">
    <location>
        <begin position="275"/>
        <end position="330"/>
    </location>
</feature>
<comment type="caution">
    <text evidence="7">The sequence shown here is derived from an EMBL/GenBank/DDBJ whole genome shotgun (WGS) entry which is preliminary data.</text>
</comment>
<dbReference type="EMBL" id="JAEVFJ010000027">
    <property type="protein sequence ID" value="KAH8093890.1"/>
    <property type="molecule type" value="Genomic_DNA"/>
</dbReference>
<sequence>MPPIALRSSLFSSAIAMALFDSDRVRPDKHKSPALWNKSWEDDLQLYEVWGQRGVPIIPGDILPSNTGVQDSDLNTMRRNILDLQSDIRRSALEYLTTDHFAAMWAEQSPEKRKEHILGALVKTCTMMGDVELLRKWCPDMSLKNLGQEPQSYLAFLMSVIEGEDGKIKSFPHTVVDALFDGWAKSAGRGGMVFIEKMRLDRIYFVSTVLWKTLLSFYGKDEAIRYKISGSTEAHRRAMRDIRSDLRSGGQQDRALLRSIKRTMSAKHAEERGICWGCGKTRAELGVDTVFQACSGCKKINKIILYCSRECQKRDWKTGFAGSAPHKEECGKPWEDSVPAESISST</sequence>
<feature type="compositionally biased region" description="Basic and acidic residues" evidence="5">
    <location>
        <begin position="325"/>
        <end position="335"/>
    </location>
</feature>
<dbReference type="Pfam" id="PF01753">
    <property type="entry name" value="zf-MYND"/>
    <property type="match status" value="1"/>
</dbReference>
<proteinExistence type="predicted"/>
<evidence type="ECO:0000256" key="3">
    <source>
        <dbReference type="ARBA" id="ARBA00022833"/>
    </source>
</evidence>
<protein>
    <recommendedName>
        <fullName evidence="6">MYND-type domain-containing protein</fullName>
    </recommendedName>
</protein>